<accession>A0A9Q0YJT0</accession>
<dbReference type="Proteomes" id="UP001152320">
    <property type="component" value="Chromosome 23"/>
</dbReference>
<name>A0A9Q0YJT0_HOLLE</name>
<proteinExistence type="predicted"/>
<sequence length="64" mass="7183">MRDCNIVLQSMFIFCLKCCRFIVKLGKWWQPGGHLGKPKFVRSVATLLGTLSSVHVYGKSVSPI</sequence>
<comment type="caution">
    <text evidence="1">The sequence shown here is derived from an EMBL/GenBank/DDBJ whole genome shotgun (WGS) entry which is preliminary data.</text>
</comment>
<gene>
    <name evidence="1" type="ORF">HOLleu_41877</name>
</gene>
<keyword evidence="2" id="KW-1185">Reference proteome</keyword>
<organism evidence="1 2">
    <name type="scientific">Holothuria leucospilota</name>
    <name type="common">Black long sea cucumber</name>
    <name type="synonym">Mertensiothuria leucospilota</name>
    <dbReference type="NCBI Taxonomy" id="206669"/>
    <lineage>
        <taxon>Eukaryota</taxon>
        <taxon>Metazoa</taxon>
        <taxon>Echinodermata</taxon>
        <taxon>Eleutherozoa</taxon>
        <taxon>Echinozoa</taxon>
        <taxon>Holothuroidea</taxon>
        <taxon>Aspidochirotacea</taxon>
        <taxon>Aspidochirotida</taxon>
        <taxon>Holothuriidae</taxon>
        <taxon>Holothuria</taxon>
    </lineage>
</organism>
<reference evidence="1" key="1">
    <citation type="submission" date="2021-10" db="EMBL/GenBank/DDBJ databases">
        <title>Tropical sea cucumber genome reveals ecological adaptation and Cuvierian tubules defense mechanism.</title>
        <authorList>
            <person name="Chen T."/>
        </authorList>
    </citation>
    <scope>NUCLEOTIDE SEQUENCE</scope>
    <source>
        <strain evidence="1">Nanhai2018</strain>
        <tissue evidence="1">Muscle</tissue>
    </source>
</reference>
<evidence type="ECO:0000313" key="2">
    <source>
        <dbReference type="Proteomes" id="UP001152320"/>
    </source>
</evidence>
<dbReference type="AlphaFoldDB" id="A0A9Q0YJT0"/>
<dbReference type="EMBL" id="JAIZAY010000023">
    <property type="protein sequence ID" value="KAJ8020041.1"/>
    <property type="molecule type" value="Genomic_DNA"/>
</dbReference>
<evidence type="ECO:0000313" key="1">
    <source>
        <dbReference type="EMBL" id="KAJ8020041.1"/>
    </source>
</evidence>
<protein>
    <submittedName>
        <fullName evidence="1">Uncharacterized protein</fullName>
    </submittedName>
</protein>